<comment type="similarity">
    <text evidence="2">Belongs to the autoinducer-2 exporter (AI-2E) (TC 2.A.86) family.</text>
</comment>
<evidence type="ECO:0000256" key="1">
    <source>
        <dbReference type="ARBA" id="ARBA00004141"/>
    </source>
</evidence>
<feature type="transmembrane region" description="Helical" evidence="6">
    <location>
        <begin position="317"/>
        <end position="341"/>
    </location>
</feature>
<organism evidence="7 8">
    <name type="scientific">Terriglobus roseus</name>
    <dbReference type="NCBI Taxonomy" id="392734"/>
    <lineage>
        <taxon>Bacteria</taxon>
        <taxon>Pseudomonadati</taxon>
        <taxon>Acidobacteriota</taxon>
        <taxon>Terriglobia</taxon>
        <taxon>Terriglobales</taxon>
        <taxon>Acidobacteriaceae</taxon>
        <taxon>Terriglobus</taxon>
    </lineage>
</organism>
<feature type="transmembrane region" description="Helical" evidence="6">
    <location>
        <begin position="20"/>
        <end position="51"/>
    </location>
</feature>
<comment type="subcellular location">
    <subcellularLocation>
        <location evidence="1">Membrane</location>
        <topology evidence="1">Multi-pass membrane protein</topology>
    </subcellularLocation>
</comment>
<dbReference type="PANTHER" id="PTHR21716">
    <property type="entry name" value="TRANSMEMBRANE PROTEIN"/>
    <property type="match status" value="1"/>
</dbReference>
<dbReference type="PANTHER" id="PTHR21716:SF4">
    <property type="entry name" value="TRANSMEMBRANE PROTEIN 245"/>
    <property type="match status" value="1"/>
</dbReference>
<evidence type="ECO:0000313" key="7">
    <source>
        <dbReference type="EMBL" id="SEB64040.1"/>
    </source>
</evidence>
<dbReference type="InterPro" id="IPR002549">
    <property type="entry name" value="AI-2E-like"/>
</dbReference>
<evidence type="ECO:0000256" key="4">
    <source>
        <dbReference type="ARBA" id="ARBA00022989"/>
    </source>
</evidence>
<evidence type="ECO:0000313" key="8">
    <source>
        <dbReference type="Proteomes" id="UP000182409"/>
    </source>
</evidence>
<protein>
    <submittedName>
        <fullName evidence="7">Predicted PurR-regulated permease PerM</fullName>
    </submittedName>
</protein>
<reference evidence="7 8" key="1">
    <citation type="submission" date="2016-10" db="EMBL/GenBank/DDBJ databases">
        <authorList>
            <person name="de Groot N.N."/>
        </authorList>
    </citation>
    <scope>NUCLEOTIDE SEQUENCE [LARGE SCALE GENOMIC DNA]</scope>
    <source>
        <strain evidence="7 8">AB35.6</strain>
    </source>
</reference>
<feature type="transmembrane region" description="Helical" evidence="6">
    <location>
        <begin position="63"/>
        <end position="87"/>
    </location>
</feature>
<dbReference type="GO" id="GO:0016020">
    <property type="term" value="C:membrane"/>
    <property type="evidence" value="ECO:0007669"/>
    <property type="project" value="UniProtKB-SubCell"/>
</dbReference>
<evidence type="ECO:0000256" key="2">
    <source>
        <dbReference type="ARBA" id="ARBA00009773"/>
    </source>
</evidence>
<feature type="transmembrane region" description="Helical" evidence="6">
    <location>
        <begin position="238"/>
        <end position="268"/>
    </location>
</feature>
<evidence type="ECO:0000256" key="5">
    <source>
        <dbReference type="ARBA" id="ARBA00023136"/>
    </source>
</evidence>
<dbReference type="OrthoDB" id="106838at2"/>
<dbReference type="RefSeq" id="WP_074652950.1">
    <property type="nucleotide sequence ID" value="NZ_FNSD01000001.1"/>
</dbReference>
<proteinExistence type="inferred from homology"/>
<dbReference type="EMBL" id="FNSD01000001">
    <property type="protein sequence ID" value="SEB64040.1"/>
    <property type="molecule type" value="Genomic_DNA"/>
</dbReference>
<keyword evidence="3 6" id="KW-0812">Transmembrane</keyword>
<dbReference type="Pfam" id="PF01594">
    <property type="entry name" value="AI-2E_transport"/>
    <property type="match status" value="1"/>
</dbReference>
<dbReference type="AlphaFoldDB" id="A0A1H4KZV5"/>
<keyword evidence="5 6" id="KW-0472">Membrane</keyword>
<name>A0A1H4KZV5_9BACT</name>
<evidence type="ECO:0000256" key="3">
    <source>
        <dbReference type="ARBA" id="ARBA00022692"/>
    </source>
</evidence>
<accession>A0A1H4KZV5</accession>
<feature type="transmembrane region" description="Helical" evidence="6">
    <location>
        <begin position="275"/>
        <end position="297"/>
    </location>
</feature>
<evidence type="ECO:0000256" key="6">
    <source>
        <dbReference type="SAM" id="Phobius"/>
    </source>
</evidence>
<sequence length="352" mass="38295">MTPANRDRQLSPQTNDNAALLLVTCGGVVLSLLLLKPLIGAITGALLLYAFTRRFYGWCLRRIPNATVTAALVVCLTTLSLVIPTVLALRTVGMRAIAAIEMIRQQIAVSGSPRLFERMSGGRLVLASLGGRDTLSRIAQQILGLTSNLAMSFLGGTVVVLTQSIIMLFLLYFLLRDGERALVRLHTYLPFRSSEFRFLTGRVTRSVHATVFGRLVIALVQSLLSWVLFGALHVPGSLLLANLTFVCALIPTFGAVLVWFPVMLWLLFLHAWTRALILLALGTLLVSTADNVLYPIVVGSRAQMHTAPMFLSILGGMWMFGISGIFLGPLLFTVTDALLAIMRHRDPVSPGG</sequence>
<feature type="transmembrane region" description="Helical" evidence="6">
    <location>
        <begin position="211"/>
        <end position="232"/>
    </location>
</feature>
<dbReference type="Proteomes" id="UP000182409">
    <property type="component" value="Unassembled WGS sequence"/>
</dbReference>
<keyword evidence="4 6" id="KW-1133">Transmembrane helix</keyword>
<feature type="transmembrane region" description="Helical" evidence="6">
    <location>
        <begin position="153"/>
        <end position="175"/>
    </location>
</feature>
<gene>
    <name evidence="7" type="ORF">SAMN05443244_1420</name>
</gene>